<evidence type="ECO:0000256" key="1">
    <source>
        <dbReference type="SAM" id="MobiDB-lite"/>
    </source>
</evidence>
<feature type="compositionally biased region" description="Acidic residues" evidence="1">
    <location>
        <begin position="56"/>
        <end position="70"/>
    </location>
</feature>
<dbReference type="AlphaFoldDB" id="A3K9U0"/>
<proteinExistence type="predicted"/>
<name>A3K9U0_SAGS3</name>
<protein>
    <submittedName>
        <fullName evidence="2">Uncharacterized protein</fullName>
    </submittedName>
</protein>
<accession>A3K9U0</accession>
<dbReference type="EMBL" id="AAYA01000019">
    <property type="protein sequence ID" value="EBA06043.1"/>
    <property type="molecule type" value="Genomic_DNA"/>
</dbReference>
<organism evidence="2 3">
    <name type="scientific">Sagittula stellata (strain ATCC 700073 / DSM 11524 / E-37)</name>
    <dbReference type="NCBI Taxonomy" id="388399"/>
    <lineage>
        <taxon>Bacteria</taxon>
        <taxon>Pseudomonadati</taxon>
        <taxon>Pseudomonadota</taxon>
        <taxon>Alphaproteobacteria</taxon>
        <taxon>Rhodobacterales</taxon>
        <taxon>Roseobacteraceae</taxon>
        <taxon>Sagittula</taxon>
    </lineage>
</organism>
<sequence length="70" mass="7940">MTEALKARIKALRDEIDNTEGPARAEALDHLEQAVRQLEGRGVPAPAWARKRVEADRDEDLEDQFDNMPI</sequence>
<feature type="region of interest" description="Disordered" evidence="1">
    <location>
        <begin position="49"/>
        <end position="70"/>
    </location>
</feature>
<dbReference type="RefSeq" id="WP_005863212.1">
    <property type="nucleotide sequence ID" value="NZ_AAYA01000019.1"/>
</dbReference>
<evidence type="ECO:0000313" key="3">
    <source>
        <dbReference type="Proteomes" id="UP000005713"/>
    </source>
</evidence>
<dbReference type="OrthoDB" id="7875626at2"/>
<reference evidence="2 3" key="1">
    <citation type="submission" date="2006-06" db="EMBL/GenBank/DDBJ databases">
        <authorList>
            <person name="Moran M.A."/>
            <person name="Ferriera S."/>
            <person name="Johnson J."/>
            <person name="Kravitz S."/>
            <person name="Beeson K."/>
            <person name="Sutton G."/>
            <person name="Rogers Y.-H."/>
            <person name="Friedman R."/>
            <person name="Frazier M."/>
            <person name="Venter J.C."/>
        </authorList>
    </citation>
    <scope>NUCLEOTIDE SEQUENCE [LARGE SCALE GENOMIC DNA]</scope>
    <source>
        <strain evidence="2 3">E-37</strain>
    </source>
</reference>
<dbReference type="Proteomes" id="UP000005713">
    <property type="component" value="Unassembled WGS sequence"/>
</dbReference>
<keyword evidence="3" id="KW-1185">Reference proteome</keyword>
<gene>
    <name evidence="2" type="ORF">SSE37_10537</name>
</gene>
<comment type="caution">
    <text evidence="2">The sequence shown here is derived from an EMBL/GenBank/DDBJ whole genome shotgun (WGS) entry which is preliminary data.</text>
</comment>
<evidence type="ECO:0000313" key="2">
    <source>
        <dbReference type="EMBL" id="EBA06043.1"/>
    </source>
</evidence>